<keyword evidence="2" id="KW-1185">Reference proteome</keyword>
<dbReference type="Proteomes" id="UP000302163">
    <property type="component" value="Chromosome"/>
</dbReference>
<dbReference type="AlphaFoldDB" id="A0A4P8YQT2"/>
<name>A0A4P8YQT2_9ENTR</name>
<organism evidence="1 2">
    <name type="scientific">Jejubacter calystegiae</name>
    <dbReference type="NCBI Taxonomy" id="2579935"/>
    <lineage>
        <taxon>Bacteria</taxon>
        <taxon>Pseudomonadati</taxon>
        <taxon>Pseudomonadota</taxon>
        <taxon>Gammaproteobacteria</taxon>
        <taxon>Enterobacterales</taxon>
        <taxon>Enterobacteriaceae</taxon>
        <taxon>Jejubacter</taxon>
    </lineage>
</organism>
<evidence type="ECO:0000313" key="2">
    <source>
        <dbReference type="Proteomes" id="UP000302163"/>
    </source>
</evidence>
<dbReference type="KEGG" id="izh:FEM41_16180"/>
<dbReference type="RefSeq" id="WP_138097229.1">
    <property type="nucleotide sequence ID" value="NZ_CP040428.1"/>
</dbReference>
<dbReference type="OrthoDB" id="6465454at2"/>
<sequence>MVHVKIVWVSFQEGGRKSVPPEGRYFSVARFPDDINWQNNAWSVVFELEAPEESIDETVSYGTVKFLVDNAPTEKMAEFSSFDIYEGPKKVAQVIILD</sequence>
<gene>
    <name evidence="1" type="ORF">FEM41_16180</name>
</gene>
<dbReference type="EMBL" id="CP040428">
    <property type="protein sequence ID" value="QCT21072.1"/>
    <property type="molecule type" value="Genomic_DNA"/>
</dbReference>
<protein>
    <submittedName>
        <fullName evidence="1">Uncharacterized protein</fullName>
    </submittedName>
</protein>
<reference evidence="1 2" key="1">
    <citation type="submission" date="2019-05" db="EMBL/GenBank/DDBJ databases">
        <title>Complete genome sequence of Izhakiella calystegiae KSNA2, an endophyte isolated from beach morning glory (Calystegia soldanella).</title>
        <authorList>
            <person name="Jiang L."/>
            <person name="Jeong J.C."/>
            <person name="Kim C.Y."/>
            <person name="Kim D.H."/>
            <person name="Kim S.W."/>
            <person name="Lee j."/>
        </authorList>
    </citation>
    <scope>NUCLEOTIDE SEQUENCE [LARGE SCALE GENOMIC DNA]</scope>
    <source>
        <strain evidence="1 2">KSNA2</strain>
    </source>
</reference>
<evidence type="ECO:0000313" key="1">
    <source>
        <dbReference type="EMBL" id="QCT21072.1"/>
    </source>
</evidence>
<accession>A0A4P8YQT2</accession>
<proteinExistence type="predicted"/>